<protein>
    <recommendedName>
        <fullName evidence="3">DUF4365 domain-containing protein</fullName>
    </recommendedName>
</protein>
<proteinExistence type="predicted"/>
<evidence type="ECO:0008006" key="3">
    <source>
        <dbReference type="Google" id="ProtNLM"/>
    </source>
</evidence>
<dbReference type="HOGENOM" id="CLU_1601152_0_0_0"/>
<sequence length="166" mass="18781">MKKSSRHSKITGDFSEAIVLYWLSKHGYECAKIDHTGIDLIARPSSSTDVWGISVKSRSRYVGTEGISITIPIDGFKKAELACRAFKCIPFYAIVVDGGSKVHCFVMSLDVLKEHVTGGGDENRYWNMSQKYLDQYGEDTRIMRFQLNLEHCSWEGQKFAGVELME</sequence>
<dbReference type="Proteomes" id="UP000001887">
    <property type="component" value="Chromosome"/>
</dbReference>
<organism evidence="1 2">
    <name type="scientific">Pirellula staleyi (strain ATCC 27377 / DSM 6068 / ICPB 4128)</name>
    <name type="common">Pirella staleyi</name>
    <dbReference type="NCBI Taxonomy" id="530564"/>
    <lineage>
        <taxon>Bacteria</taxon>
        <taxon>Pseudomonadati</taxon>
        <taxon>Planctomycetota</taxon>
        <taxon>Planctomycetia</taxon>
        <taxon>Pirellulales</taxon>
        <taxon>Pirellulaceae</taxon>
        <taxon>Pirellula</taxon>
    </lineage>
</organism>
<dbReference type="AlphaFoldDB" id="D2R019"/>
<keyword evidence="2" id="KW-1185">Reference proteome</keyword>
<accession>D2R019</accession>
<reference evidence="1 2" key="1">
    <citation type="journal article" date="2009" name="Stand. Genomic Sci.">
        <title>Complete genome sequence of Pirellula staleyi type strain (ATCC 27377).</title>
        <authorList>
            <person name="Clum A."/>
            <person name="Tindall B.J."/>
            <person name="Sikorski J."/>
            <person name="Ivanova N."/>
            <person name="Mavrommatis K."/>
            <person name="Lucas S."/>
            <person name="Glavina del Rio T."/>
            <person name="Nolan M."/>
            <person name="Chen F."/>
            <person name="Tice H."/>
            <person name="Pitluck S."/>
            <person name="Cheng J.F."/>
            <person name="Chertkov O."/>
            <person name="Brettin T."/>
            <person name="Han C."/>
            <person name="Detter J.C."/>
            <person name="Kuske C."/>
            <person name="Bruce D."/>
            <person name="Goodwin L."/>
            <person name="Ovchinikova G."/>
            <person name="Pati A."/>
            <person name="Mikhailova N."/>
            <person name="Chen A."/>
            <person name="Palaniappan K."/>
            <person name="Land M."/>
            <person name="Hauser L."/>
            <person name="Chang Y.J."/>
            <person name="Jeffries C.D."/>
            <person name="Chain P."/>
            <person name="Rohde M."/>
            <person name="Goker M."/>
            <person name="Bristow J."/>
            <person name="Eisen J.A."/>
            <person name="Markowitz V."/>
            <person name="Hugenholtz P."/>
            <person name="Kyrpides N.C."/>
            <person name="Klenk H.P."/>
            <person name="Lapidus A."/>
        </authorList>
    </citation>
    <scope>NUCLEOTIDE SEQUENCE [LARGE SCALE GENOMIC DNA]</scope>
    <source>
        <strain evidence="2">ATCC 27377 / DSM 6068 / ICPB 4128</strain>
    </source>
</reference>
<dbReference type="InterPro" id="IPR011856">
    <property type="entry name" value="tRNA_endonuc-like_dom_sf"/>
</dbReference>
<evidence type="ECO:0000313" key="1">
    <source>
        <dbReference type="EMBL" id="ADB18384.1"/>
    </source>
</evidence>
<evidence type="ECO:0000313" key="2">
    <source>
        <dbReference type="Proteomes" id="UP000001887"/>
    </source>
</evidence>
<gene>
    <name evidence="1" type="ordered locus">Psta_3729</name>
</gene>
<dbReference type="OrthoDB" id="278384at2"/>
<dbReference type="GO" id="GO:0003676">
    <property type="term" value="F:nucleic acid binding"/>
    <property type="evidence" value="ECO:0007669"/>
    <property type="project" value="InterPro"/>
</dbReference>
<dbReference type="eggNOG" id="ENOG5032ZAE">
    <property type="taxonomic scope" value="Bacteria"/>
</dbReference>
<dbReference type="Gene3D" id="3.40.1350.10">
    <property type="match status" value="1"/>
</dbReference>
<dbReference type="EMBL" id="CP001848">
    <property type="protein sequence ID" value="ADB18384.1"/>
    <property type="molecule type" value="Genomic_DNA"/>
</dbReference>
<dbReference type="KEGG" id="psl:Psta_3729"/>
<name>D2R019_PIRSD</name>